<gene>
    <name evidence="2" type="ORF">WJX72_004651</name>
</gene>
<dbReference type="EMBL" id="JALJOR010000017">
    <property type="protein sequence ID" value="KAK9804772.1"/>
    <property type="molecule type" value="Genomic_DNA"/>
</dbReference>
<dbReference type="InterPro" id="IPR032675">
    <property type="entry name" value="LRR_dom_sf"/>
</dbReference>
<dbReference type="PANTHER" id="PTHR47186">
    <property type="entry name" value="LEUCINE-RICH REPEAT-CONTAINING PROTEIN 57"/>
    <property type="match status" value="1"/>
</dbReference>
<protein>
    <submittedName>
        <fullName evidence="2">Uncharacterized protein</fullName>
    </submittedName>
</protein>
<name>A0AAW1P820_9CHLO</name>
<sequence length="357" mass="38321">MRRSAESPLLELPEELQMQVMARMRLADLAAVRVDGYSFANKTMLAAIATLPLRTLSLQSVTCRHRDASITSRTADVGRQRQQSSAGAGLQALTSLRTLDVTDCGALSRQGMQIIGQLTGLRSLLILPTSENGAYLMDDLARLTGLESLRIKPSNSDDYPPPVDLAGLSSLTRLTHLKVGRLSGPTIVVHSLDAITCSLRGLVLGGCAAADGLDSLLTSAALEELALRQCHQLVTLGRCQRIGQLTSLRELSLRGSAMADGFATLTSLQVLDITTGISTLDSAAARHLTRLRSRMELRCHTVDSNTLLTLCRISTLRTLVLETVKRQTPVSAHALAKAQRIHPGLVPKYEGLPTGCS</sequence>
<comment type="caution">
    <text evidence="2">The sequence shown here is derived from an EMBL/GenBank/DDBJ whole genome shotgun (WGS) entry which is preliminary data.</text>
</comment>
<dbReference type="PANTHER" id="PTHR47186:SF3">
    <property type="entry name" value="OS09G0267800 PROTEIN"/>
    <property type="match status" value="1"/>
</dbReference>
<dbReference type="GO" id="GO:0005930">
    <property type="term" value="C:axoneme"/>
    <property type="evidence" value="ECO:0007669"/>
    <property type="project" value="UniProtKB-SubCell"/>
</dbReference>
<dbReference type="Proteomes" id="UP001489004">
    <property type="component" value="Unassembled WGS sequence"/>
</dbReference>
<evidence type="ECO:0000313" key="3">
    <source>
        <dbReference type="Proteomes" id="UP001489004"/>
    </source>
</evidence>
<evidence type="ECO:0000256" key="1">
    <source>
        <dbReference type="ARBA" id="ARBA00004430"/>
    </source>
</evidence>
<reference evidence="2 3" key="1">
    <citation type="journal article" date="2024" name="Nat. Commun.">
        <title>Phylogenomics reveals the evolutionary origins of lichenization in chlorophyte algae.</title>
        <authorList>
            <person name="Puginier C."/>
            <person name="Libourel C."/>
            <person name="Otte J."/>
            <person name="Skaloud P."/>
            <person name="Haon M."/>
            <person name="Grisel S."/>
            <person name="Petersen M."/>
            <person name="Berrin J.G."/>
            <person name="Delaux P.M."/>
            <person name="Dal Grande F."/>
            <person name="Keller J."/>
        </authorList>
    </citation>
    <scope>NUCLEOTIDE SEQUENCE [LARGE SCALE GENOMIC DNA]</scope>
    <source>
        <strain evidence="2 3">SAG 2043</strain>
    </source>
</reference>
<dbReference type="SUPFAM" id="SSF52058">
    <property type="entry name" value="L domain-like"/>
    <property type="match status" value="1"/>
</dbReference>
<dbReference type="AlphaFoldDB" id="A0AAW1P820"/>
<dbReference type="Gene3D" id="3.80.10.10">
    <property type="entry name" value="Ribonuclease Inhibitor"/>
    <property type="match status" value="1"/>
</dbReference>
<evidence type="ECO:0000313" key="2">
    <source>
        <dbReference type="EMBL" id="KAK9804772.1"/>
    </source>
</evidence>
<keyword evidence="3" id="KW-1185">Reference proteome</keyword>
<comment type="subcellular location">
    <subcellularLocation>
        <location evidence="1">Cytoplasm</location>
        <location evidence="1">Cytoskeleton</location>
        <location evidence="1">Cilium axoneme</location>
    </subcellularLocation>
</comment>
<proteinExistence type="predicted"/>
<organism evidence="2 3">
    <name type="scientific">[Myrmecia] bisecta</name>
    <dbReference type="NCBI Taxonomy" id="41462"/>
    <lineage>
        <taxon>Eukaryota</taxon>
        <taxon>Viridiplantae</taxon>
        <taxon>Chlorophyta</taxon>
        <taxon>core chlorophytes</taxon>
        <taxon>Trebouxiophyceae</taxon>
        <taxon>Trebouxiales</taxon>
        <taxon>Trebouxiaceae</taxon>
        <taxon>Myrmecia</taxon>
    </lineage>
</organism>
<accession>A0AAW1P820</accession>